<dbReference type="AlphaFoldDB" id="A0A9W9LXJ1"/>
<evidence type="ECO:0000313" key="2">
    <source>
        <dbReference type="Proteomes" id="UP001146351"/>
    </source>
</evidence>
<comment type="caution">
    <text evidence="1">The sequence shown here is derived from an EMBL/GenBank/DDBJ whole genome shotgun (WGS) entry which is preliminary data.</text>
</comment>
<keyword evidence="2" id="KW-1185">Reference proteome</keyword>
<dbReference type="Proteomes" id="UP001146351">
    <property type="component" value="Unassembled WGS sequence"/>
</dbReference>
<dbReference type="InterPro" id="IPR025975">
    <property type="entry name" value="Polysacc_lyase"/>
</dbReference>
<accession>A0A9W9LXJ1</accession>
<reference evidence="1" key="2">
    <citation type="journal article" date="2023" name="IMA Fungus">
        <title>Comparative genomic study of the Penicillium genus elucidates a diverse pangenome and 15 lateral gene transfer events.</title>
        <authorList>
            <person name="Petersen C."/>
            <person name="Sorensen T."/>
            <person name="Nielsen M.R."/>
            <person name="Sondergaard T.E."/>
            <person name="Sorensen J.L."/>
            <person name="Fitzpatrick D.A."/>
            <person name="Frisvad J.C."/>
            <person name="Nielsen K.L."/>
        </authorList>
    </citation>
    <scope>NUCLEOTIDE SEQUENCE</scope>
    <source>
        <strain evidence="1">IBT 21917</strain>
    </source>
</reference>
<gene>
    <name evidence="1" type="ORF">N7492_004089</name>
</gene>
<proteinExistence type="predicted"/>
<evidence type="ECO:0000313" key="1">
    <source>
        <dbReference type="EMBL" id="KAJ5180879.1"/>
    </source>
</evidence>
<dbReference type="Pfam" id="PF14099">
    <property type="entry name" value="Polysacc_lyase"/>
    <property type="match status" value="1"/>
</dbReference>
<sequence length="73" mass="8321">MELGTRSDGTKVLEKYNIDTTIADDRAFQFRFGSYANGWHDDKGRKGTQGTRQIWYDQIAAGSVFADTDPDQW</sequence>
<dbReference type="Gene3D" id="2.60.120.200">
    <property type="match status" value="1"/>
</dbReference>
<dbReference type="OrthoDB" id="3889489at2759"/>
<dbReference type="EMBL" id="JAPQKO010000002">
    <property type="protein sequence ID" value="KAJ5180879.1"/>
    <property type="molecule type" value="Genomic_DNA"/>
</dbReference>
<name>A0A9W9LXJ1_9EURO</name>
<protein>
    <submittedName>
        <fullName evidence="1">Uncharacterized protein</fullName>
    </submittedName>
</protein>
<organism evidence="1 2">
    <name type="scientific">Penicillium capsulatum</name>
    <dbReference type="NCBI Taxonomy" id="69766"/>
    <lineage>
        <taxon>Eukaryota</taxon>
        <taxon>Fungi</taxon>
        <taxon>Dikarya</taxon>
        <taxon>Ascomycota</taxon>
        <taxon>Pezizomycotina</taxon>
        <taxon>Eurotiomycetes</taxon>
        <taxon>Eurotiomycetidae</taxon>
        <taxon>Eurotiales</taxon>
        <taxon>Aspergillaceae</taxon>
        <taxon>Penicillium</taxon>
    </lineage>
</organism>
<reference evidence="1" key="1">
    <citation type="submission" date="2022-11" db="EMBL/GenBank/DDBJ databases">
        <authorList>
            <person name="Petersen C."/>
        </authorList>
    </citation>
    <scope>NUCLEOTIDE SEQUENCE</scope>
    <source>
        <strain evidence="1">IBT 21917</strain>
    </source>
</reference>